<dbReference type="GO" id="GO:0004725">
    <property type="term" value="F:protein tyrosine phosphatase activity"/>
    <property type="evidence" value="ECO:0007669"/>
    <property type="project" value="InterPro"/>
</dbReference>
<evidence type="ECO:0000256" key="11">
    <source>
        <dbReference type="ARBA" id="ARBA00022840"/>
    </source>
</evidence>
<dbReference type="PANTHER" id="PTHR17490:SF16">
    <property type="entry name" value="THREONYLCARBAMOYL-AMP SYNTHASE"/>
    <property type="match status" value="1"/>
</dbReference>
<dbReference type="PROSITE" id="PS51163">
    <property type="entry name" value="YRDC"/>
    <property type="match status" value="1"/>
</dbReference>
<dbReference type="EMBL" id="SIHJ01000001">
    <property type="protein sequence ID" value="TWT37824.1"/>
    <property type="molecule type" value="Genomic_DNA"/>
</dbReference>
<comment type="subcellular location">
    <subcellularLocation>
        <location evidence="1">Cytoplasm</location>
    </subcellularLocation>
</comment>
<dbReference type="GO" id="GO:0006450">
    <property type="term" value="P:regulation of translational fidelity"/>
    <property type="evidence" value="ECO:0007669"/>
    <property type="project" value="TreeGrafter"/>
</dbReference>
<dbReference type="RefSeq" id="WP_146565129.1">
    <property type="nucleotide sequence ID" value="NZ_SIHJ01000001.1"/>
</dbReference>
<dbReference type="Gene3D" id="3.40.50.2300">
    <property type="match status" value="1"/>
</dbReference>
<organism evidence="16 17">
    <name type="scientific">Posidoniimonas corsicana</name>
    <dbReference type="NCBI Taxonomy" id="1938618"/>
    <lineage>
        <taxon>Bacteria</taxon>
        <taxon>Pseudomonadati</taxon>
        <taxon>Planctomycetota</taxon>
        <taxon>Planctomycetia</taxon>
        <taxon>Pirellulales</taxon>
        <taxon>Lacipirellulaceae</taxon>
        <taxon>Posidoniimonas</taxon>
    </lineage>
</organism>
<dbReference type="Gene3D" id="3.90.870.10">
    <property type="entry name" value="DHBP synthase"/>
    <property type="match status" value="1"/>
</dbReference>
<evidence type="ECO:0000256" key="12">
    <source>
        <dbReference type="ARBA" id="ARBA00029774"/>
    </source>
</evidence>
<dbReference type="GO" id="GO:0061710">
    <property type="term" value="F:L-threonylcarbamoyladenylate synthase"/>
    <property type="evidence" value="ECO:0007669"/>
    <property type="project" value="UniProtKB-EC"/>
</dbReference>
<dbReference type="GO" id="GO:0005524">
    <property type="term" value="F:ATP binding"/>
    <property type="evidence" value="ECO:0007669"/>
    <property type="project" value="UniProtKB-KW"/>
</dbReference>
<dbReference type="GO" id="GO:0005737">
    <property type="term" value="C:cytoplasm"/>
    <property type="evidence" value="ECO:0007669"/>
    <property type="project" value="UniProtKB-SubCell"/>
</dbReference>
<evidence type="ECO:0000256" key="8">
    <source>
        <dbReference type="ARBA" id="ARBA00022695"/>
    </source>
</evidence>
<dbReference type="PRINTS" id="PR00719">
    <property type="entry name" value="LMWPTPASE"/>
</dbReference>
<dbReference type="SUPFAM" id="SSF52788">
    <property type="entry name" value="Phosphotyrosine protein phosphatases I"/>
    <property type="match status" value="1"/>
</dbReference>
<dbReference type="CDD" id="cd16344">
    <property type="entry name" value="LMWPAP"/>
    <property type="match status" value="1"/>
</dbReference>
<feature type="active site" evidence="14">
    <location>
        <position position="233"/>
    </location>
</feature>
<dbReference type="Pfam" id="PF01300">
    <property type="entry name" value="Sua5_yciO_yrdC"/>
    <property type="match status" value="1"/>
</dbReference>
<keyword evidence="17" id="KW-1185">Reference proteome</keyword>
<evidence type="ECO:0000256" key="13">
    <source>
        <dbReference type="ARBA" id="ARBA00048366"/>
    </source>
</evidence>
<dbReference type="InterPro" id="IPR050156">
    <property type="entry name" value="TC-AMP_synthase_SUA5"/>
</dbReference>
<dbReference type="GO" id="GO:0008033">
    <property type="term" value="P:tRNA processing"/>
    <property type="evidence" value="ECO:0007669"/>
    <property type="project" value="UniProtKB-KW"/>
</dbReference>
<dbReference type="EC" id="2.7.7.87" evidence="4"/>
<evidence type="ECO:0000256" key="6">
    <source>
        <dbReference type="ARBA" id="ARBA00022679"/>
    </source>
</evidence>
<name>A0A5C5VGP1_9BACT</name>
<dbReference type="GO" id="GO:0003725">
    <property type="term" value="F:double-stranded RNA binding"/>
    <property type="evidence" value="ECO:0007669"/>
    <property type="project" value="InterPro"/>
</dbReference>
<dbReference type="InterPro" id="IPR017945">
    <property type="entry name" value="DHBP_synth_RibB-like_a/b_dom"/>
</dbReference>
<keyword evidence="11" id="KW-0067">ATP-binding</keyword>
<gene>
    <name evidence="16" type="primary">ywlE</name>
    <name evidence="16" type="ORF">KOR34_27880</name>
</gene>
<dbReference type="GO" id="GO:0000049">
    <property type="term" value="F:tRNA binding"/>
    <property type="evidence" value="ECO:0007669"/>
    <property type="project" value="TreeGrafter"/>
</dbReference>
<proteinExistence type="inferred from homology"/>
<dbReference type="AlphaFoldDB" id="A0A5C5VGP1"/>
<keyword evidence="8" id="KW-0548">Nucleotidyltransferase</keyword>
<dbReference type="SMART" id="SM00226">
    <property type="entry name" value="LMWPc"/>
    <property type="match status" value="1"/>
</dbReference>
<dbReference type="Pfam" id="PF01451">
    <property type="entry name" value="LMWPc"/>
    <property type="match status" value="1"/>
</dbReference>
<dbReference type="OrthoDB" id="9784339at2"/>
<feature type="active site" description="Proton donor" evidence="14">
    <location>
        <position position="343"/>
    </location>
</feature>
<evidence type="ECO:0000256" key="7">
    <source>
        <dbReference type="ARBA" id="ARBA00022694"/>
    </source>
</evidence>
<keyword evidence="9" id="KW-0547">Nucleotide-binding</keyword>
<dbReference type="InterPro" id="IPR017867">
    <property type="entry name" value="Tyr_phospatase_low_mol_wt"/>
</dbReference>
<dbReference type="InterPro" id="IPR023485">
    <property type="entry name" value="Ptyr_pPase"/>
</dbReference>
<comment type="similarity">
    <text evidence="3">Belongs to the low molecular weight phosphotyrosine protein phosphatase family.</text>
</comment>
<feature type="domain" description="YrdC-like" evidence="15">
    <location>
        <begin position="15"/>
        <end position="210"/>
    </location>
</feature>
<evidence type="ECO:0000256" key="4">
    <source>
        <dbReference type="ARBA" id="ARBA00012584"/>
    </source>
</evidence>
<evidence type="ECO:0000313" key="16">
    <source>
        <dbReference type="EMBL" id="TWT37824.1"/>
    </source>
</evidence>
<accession>A0A5C5VGP1</accession>
<protein>
    <recommendedName>
        <fullName evidence="12">L-threonylcarbamoyladenylate synthase</fullName>
        <ecNumber evidence="4">2.7.7.87</ecNumber>
    </recommendedName>
    <alternativeName>
        <fullName evidence="12">L-threonylcarbamoyladenylate synthase</fullName>
    </alternativeName>
</protein>
<reference evidence="16 17" key="1">
    <citation type="submission" date="2019-02" db="EMBL/GenBank/DDBJ databases">
        <title>Deep-cultivation of Planctomycetes and their phenomic and genomic characterization uncovers novel biology.</title>
        <authorList>
            <person name="Wiegand S."/>
            <person name="Jogler M."/>
            <person name="Boedeker C."/>
            <person name="Pinto D."/>
            <person name="Vollmers J."/>
            <person name="Rivas-Marin E."/>
            <person name="Kohn T."/>
            <person name="Peeters S.H."/>
            <person name="Heuer A."/>
            <person name="Rast P."/>
            <person name="Oberbeckmann S."/>
            <person name="Bunk B."/>
            <person name="Jeske O."/>
            <person name="Meyerdierks A."/>
            <person name="Storesund J.E."/>
            <person name="Kallscheuer N."/>
            <person name="Luecker S."/>
            <person name="Lage O.M."/>
            <person name="Pohl T."/>
            <person name="Merkel B.J."/>
            <person name="Hornburger P."/>
            <person name="Mueller R.-W."/>
            <person name="Bruemmer F."/>
            <person name="Labrenz M."/>
            <person name="Spormann A.M."/>
            <person name="Op Den Camp H."/>
            <person name="Overmann J."/>
            <person name="Amann R."/>
            <person name="Jetten M.S.M."/>
            <person name="Mascher T."/>
            <person name="Medema M.H."/>
            <person name="Devos D.P."/>
            <person name="Kaster A.-K."/>
            <person name="Ovreas L."/>
            <person name="Rohde M."/>
            <person name="Galperin M.Y."/>
            <person name="Jogler C."/>
        </authorList>
    </citation>
    <scope>NUCLEOTIDE SEQUENCE [LARGE SCALE GENOMIC DNA]</scope>
    <source>
        <strain evidence="16 17">KOR34</strain>
    </source>
</reference>
<evidence type="ECO:0000256" key="2">
    <source>
        <dbReference type="ARBA" id="ARBA00007663"/>
    </source>
</evidence>
<keyword evidence="7" id="KW-0819">tRNA processing</keyword>
<evidence type="ECO:0000256" key="1">
    <source>
        <dbReference type="ARBA" id="ARBA00004496"/>
    </source>
</evidence>
<evidence type="ECO:0000256" key="9">
    <source>
        <dbReference type="ARBA" id="ARBA00022741"/>
    </source>
</evidence>
<dbReference type="PANTHER" id="PTHR17490">
    <property type="entry name" value="SUA5"/>
    <property type="match status" value="1"/>
</dbReference>
<comment type="caution">
    <text evidence="16">The sequence shown here is derived from an EMBL/GenBank/DDBJ whole genome shotgun (WGS) entry which is preliminary data.</text>
</comment>
<dbReference type="NCBIfam" id="TIGR00057">
    <property type="entry name" value="L-threonylcarbamoyladenylate synthase"/>
    <property type="match status" value="1"/>
</dbReference>
<keyword evidence="6" id="KW-0808">Transferase</keyword>
<dbReference type="InterPro" id="IPR036196">
    <property type="entry name" value="Ptyr_pPase_sf"/>
</dbReference>
<feature type="active site" description="Nucleophile" evidence="14">
    <location>
        <position position="227"/>
    </location>
</feature>
<evidence type="ECO:0000256" key="14">
    <source>
        <dbReference type="PIRSR" id="PIRSR617867-1"/>
    </source>
</evidence>
<comment type="similarity">
    <text evidence="2">Belongs to the SUA5 family.</text>
</comment>
<sequence>MPPIVIEVARADDIRDVVHRAVQALAEGELVVMPTETVYGVAASACSAAGMRRLAELKQRGSNSPFALAVKSAQELEDYAPTAPPLARRLARRAWPGPVTLVVDTPSDGGLINQLPDETRQHVCPNGTVGLRCPAHRIVQDVLRMIPGPLALSSANLHGEPDTLSARDAAKALGDHVALVMDDGPAHYGQPSSVVRVDGSSHKVLREGVVGASTIDRLSRFMVLMVCTGNTCRSPMAEMLMRCKLAKKLGCGVDELEERGVMVGSAGVNAGGGSPASPEAAALMAELGCPLDKHLSQQLTEQLVRSADMIVTMTHGHRRAILASWPDAASRIRPLLPEADLSDPIGGSAAVYRACADQIEKALDPHVDEVVAGVGSGE</sequence>
<evidence type="ECO:0000313" key="17">
    <source>
        <dbReference type="Proteomes" id="UP000316714"/>
    </source>
</evidence>
<keyword evidence="10 16" id="KW-0378">Hydrolase</keyword>
<evidence type="ECO:0000259" key="15">
    <source>
        <dbReference type="PROSITE" id="PS51163"/>
    </source>
</evidence>
<keyword evidence="5" id="KW-0963">Cytoplasm</keyword>
<evidence type="ECO:0000256" key="3">
    <source>
        <dbReference type="ARBA" id="ARBA00011063"/>
    </source>
</evidence>
<dbReference type="Proteomes" id="UP000316714">
    <property type="component" value="Unassembled WGS sequence"/>
</dbReference>
<evidence type="ECO:0000256" key="5">
    <source>
        <dbReference type="ARBA" id="ARBA00022490"/>
    </source>
</evidence>
<comment type="catalytic activity">
    <reaction evidence="13">
        <text>L-threonine + hydrogencarbonate + ATP = L-threonylcarbamoyladenylate + diphosphate + H2O</text>
        <dbReference type="Rhea" id="RHEA:36407"/>
        <dbReference type="ChEBI" id="CHEBI:15377"/>
        <dbReference type="ChEBI" id="CHEBI:17544"/>
        <dbReference type="ChEBI" id="CHEBI:30616"/>
        <dbReference type="ChEBI" id="CHEBI:33019"/>
        <dbReference type="ChEBI" id="CHEBI:57926"/>
        <dbReference type="ChEBI" id="CHEBI:73682"/>
        <dbReference type="EC" id="2.7.7.87"/>
    </reaction>
</comment>
<dbReference type="InterPro" id="IPR006070">
    <property type="entry name" value="Sua5-like_dom"/>
</dbReference>
<evidence type="ECO:0000256" key="10">
    <source>
        <dbReference type="ARBA" id="ARBA00022801"/>
    </source>
</evidence>
<dbReference type="SUPFAM" id="SSF55821">
    <property type="entry name" value="YrdC/RibB"/>
    <property type="match status" value="1"/>
</dbReference>